<dbReference type="Gene3D" id="3.20.20.100">
    <property type="entry name" value="NADP-dependent oxidoreductase domain"/>
    <property type="match status" value="1"/>
</dbReference>
<dbReference type="PANTHER" id="PTHR43312:SF2">
    <property type="entry name" value="OXIDOREDUCTASE"/>
    <property type="match status" value="1"/>
</dbReference>
<gene>
    <name evidence="5" type="ORF">H8699_11230</name>
</gene>
<organism evidence="5 6">
    <name type="scientific">Luoshenia tenuis</name>
    <dbReference type="NCBI Taxonomy" id="2763654"/>
    <lineage>
        <taxon>Bacteria</taxon>
        <taxon>Bacillati</taxon>
        <taxon>Bacillota</taxon>
        <taxon>Clostridia</taxon>
        <taxon>Christensenellales</taxon>
        <taxon>Christensenellaceae</taxon>
        <taxon>Luoshenia</taxon>
    </lineage>
</organism>
<keyword evidence="6" id="KW-1185">Reference proteome</keyword>
<comment type="caution">
    <text evidence="5">The sequence shown here is derived from an EMBL/GenBank/DDBJ whole genome shotgun (WGS) entry which is preliminary data.</text>
</comment>
<dbReference type="Proteomes" id="UP000654279">
    <property type="component" value="Unassembled WGS sequence"/>
</dbReference>
<dbReference type="PANTHER" id="PTHR43312">
    <property type="entry name" value="D-THREO-ALDOSE 1-DEHYDROGENASE"/>
    <property type="match status" value="1"/>
</dbReference>
<dbReference type="InterPro" id="IPR036812">
    <property type="entry name" value="NAD(P)_OxRdtase_dom_sf"/>
</dbReference>
<accession>A0A926D1V4</accession>
<evidence type="ECO:0000256" key="1">
    <source>
        <dbReference type="ARBA" id="ARBA00022723"/>
    </source>
</evidence>
<dbReference type="Pfam" id="PF13187">
    <property type="entry name" value="Fer4_9"/>
    <property type="match status" value="1"/>
</dbReference>
<dbReference type="EMBL" id="JACRSO010000005">
    <property type="protein sequence ID" value="MBC8530002.1"/>
    <property type="molecule type" value="Genomic_DNA"/>
</dbReference>
<keyword evidence="3" id="KW-0411">Iron-sulfur</keyword>
<protein>
    <submittedName>
        <fullName evidence="5">Aldo/keto reductase</fullName>
    </submittedName>
</protein>
<dbReference type="AlphaFoldDB" id="A0A926D1V4"/>
<dbReference type="CDD" id="cd19096">
    <property type="entry name" value="AKR_Fe-S_oxidoreductase"/>
    <property type="match status" value="1"/>
</dbReference>
<sequence>MQYRPFGKLGFDVSTFGMGCMRLPTTTDAEGNTVIDEKEAIAMIRHAADSGVNYFDTAYVYHNQTSEIVVGKAMQDGYREKVRIADKLPLWLCDTYADMERKLDEMLERLQTDHIDFLLLHSLDRKRFDYGKELGALKFLDKALEQGKILHPAFSMHDNIESFKYILDSYPFEMCQIQLNFLDDKLQAGVEGLKYAADKGVPVVIMEPLKGGKLANNIPKDVQALWDGASPKRTPVEWAFRWLYNFPEVTTILSGVSSMEQLQDNLRIFSAPDAKPGVMTADEQALIAKAKEIYMARTKVGCTGCAYCMPCPQGIHIPDTFTMYNDLVDPETSEKAKAKYANAIKEGVDASICAQCGACEAVCPQAISIIDVLKEADAALR</sequence>
<dbReference type="SUPFAM" id="SSF46548">
    <property type="entry name" value="alpha-helical ferredoxin"/>
    <property type="match status" value="1"/>
</dbReference>
<keyword evidence="1" id="KW-0479">Metal-binding</keyword>
<dbReference type="RefSeq" id="WP_249285769.1">
    <property type="nucleotide sequence ID" value="NZ_JACRSO010000005.1"/>
</dbReference>
<evidence type="ECO:0000256" key="2">
    <source>
        <dbReference type="ARBA" id="ARBA00023004"/>
    </source>
</evidence>
<dbReference type="InterPro" id="IPR017896">
    <property type="entry name" value="4Fe4S_Fe-S-bd"/>
</dbReference>
<evidence type="ECO:0000259" key="4">
    <source>
        <dbReference type="PROSITE" id="PS51379"/>
    </source>
</evidence>
<dbReference type="InterPro" id="IPR053135">
    <property type="entry name" value="AKR2_Oxidoreductase"/>
</dbReference>
<proteinExistence type="predicted"/>
<dbReference type="GO" id="GO:0046872">
    <property type="term" value="F:metal ion binding"/>
    <property type="evidence" value="ECO:0007669"/>
    <property type="project" value="UniProtKB-KW"/>
</dbReference>
<reference evidence="5" key="1">
    <citation type="submission" date="2020-08" db="EMBL/GenBank/DDBJ databases">
        <title>Genome public.</title>
        <authorList>
            <person name="Liu C."/>
            <person name="Sun Q."/>
        </authorList>
    </citation>
    <scope>NUCLEOTIDE SEQUENCE</scope>
    <source>
        <strain evidence="5">NSJ-44</strain>
    </source>
</reference>
<evidence type="ECO:0000313" key="6">
    <source>
        <dbReference type="Proteomes" id="UP000654279"/>
    </source>
</evidence>
<dbReference type="InterPro" id="IPR023210">
    <property type="entry name" value="NADP_OxRdtase_dom"/>
</dbReference>
<dbReference type="InterPro" id="IPR017900">
    <property type="entry name" value="4Fe4S_Fe_S_CS"/>
</dbReference>
<dbReference type="PROSITE" id="PS51379">
    <property type="entry name" value="4FE4S_FER_2"/>
    <property type="match status" value="1"/>
</dbReference>
<feature type="domain" description="4Fe-4S ferredoxin-type" evidence="4">
    <location>
        <begin position="344"/>
        <end position="372"/>
    </location>
</feature>
<evidence type="ECO:0000313" key="5">
    <source>
        <dbReference type="EMBL" id="MBC8530002.1"/>
    </source>
</evidence>
<dbReference type="Pfam" id="PF00248">
    <property type="entry name" value="Aldo_ket_red"/>
    <property type="match status" value="1"/>
</dbReference>
<evidence type="ECO:0000256" key="3">
    <source>
        <dbReference type="ARBA" id="ARBA00023014"/>
    </source>
</evidence>
<keyword evidence="2" id="KW-0408">Iron</keyword>
<dbReference type="GO" id="GO:0051536">
    <property type="term" value="F:iron-sulfur cluster binding"/>
    <property type="evidence" value="ECO:0007669"/>
    <property type="project" value="UniProtKB-KW"/>
</dbReference>
<dbReference type="SUPFAM" id="SSF51430">
    <property type="entry name" value="NAD(P)-linked oxidoreductase"/>
    <property type="match status" value="1"/>
</dbReference>
<dbReference type="PROSITE" id="PS00198">
    <property type="entry name" value="4FE4S_FER_1"/>
    <property type="match status" value="1"/>
</dbReference>
<name>A0A926D1V4_9FIRM</name>